<dbReference type="GO" id="GO:0016757">
    <property type="term" value="F:glycosyltransferase activity"/>
    <property type="evidence" value="ECO:0007669"/>
    <property type="project" value="UniProtKB-KW"/>
</dbReference>
<dbReference type="Pfam" id="PF00535">
    <property type="entry name" value="Glycos_transf_2"/>
    <property type="match status" value="1"/>
</dbReference>
<feature type="region of interest" description="Disordered" evidence="4">
    <location>
        <begin position="293"/>
        <end position="319"/>
    </location>
</feature>
<evidence type="ECO:0000256" key="1">
    <source>
        <dbReference type="ARBA" id="ARBA00006739"/>
    </source>
</evidence>
<gene>
    <name evidence="6" type="ORF">ACFQQL_07995</name>
</gene>
<keyword evidence="7" id="KW-1185">Reference proteome</keyword>
<feature type="compositionally biased region" description="Basic residues" evidence="4">
    <location>
        <begin position="293"/>
        <end position="303"/>
    </location>
</feature>
<comment type="similarity">
    <text evidence="1">Belongs to the glycosyltransferase 2 family.</text>
</comment>
<evidence type="ECO:0000313" key="6">
    <source>
        <dbReference type="EMBL" id="MFC7405049.1"/>
    </source>
</evidence>
<dbReference type="Gene3D" id="3.90.550.10">
    <property type="entry name" value="Spore Coat Polysaccharide Biosynthesis Protein SpsA, Chain A"/>
    <property type="match status" value="1"/>
</dbReference>
<accession>A0ABW2Q6I2</accession>
<dbReference type="Proteomes" id="UP001596455">
    <property type="component" value="Unassembled WGS sequence"/>
</dbReference>
<sequence>MTDTITQARTPAAPARPEGFAVLMSVYRGDDPEQFRRAVRSATVDQVLPPDQLVLVQDGPVPAALAAVVDGLERGGPDSCAGTVPTTVVRQAKNRGLAKSLEAGLAACRYDIVARADADDINLPERFSIQVPLVRDGLDLVGSAITEFEDEDQPPGLTRRLPTEAGQIATVARFRDPFNHPSVVYRRSAVERAGGYRHLDLMEDYWLFARMIASGARVANVSRSLVLYRVGDGAYARRGGLRLLRSELRLQRRLHGIGFTSSRDLVRNVVVRGLYRVVPESVRKPVYRTVIRRRGAGSRRGTSRRTTTDARQHSLSGAR</sequence>
<dbReference type="PANTHER" id="PTHR43685:SF5">
    <property type="entry name" value="GLYCOSYLTRANSFERASE EPSE-RELATED"/>
    <property type="match status" value="1"/>
</dbReference>
<evidence type="ECO:0000256" key="2">
    <source>
        <dbReference type="ARBA" id="ARBA00022676"/>
    </source>
</evidence>
<dbReference type="EC" id="2.4.-.-" evidence="6"/>
<dbReference type="InterPro" id="IPR001173">
    <property type="entry name" value="Glyco_trans_2-like"/>
</dbReference>
<dbReference type="SUPFAM" id="SSF53448">
    <property type="entry name" value="Nucleotide-diphospho-sugar transferases"/>
    <property type="match status" value="1"/>
</dbReference>
<comment type="caution">
    <text evidence="6">The sequence shown here is derived from an EMBL/GenBank/DDBJ whole genome shotgun (WGS) entry which is preliminary data.</text>
</comment>
<proteinExistence type="inferred from homology"/>
<dbReference type="InterPro" id="IPR050834">
    <property type="entry name" value="Glycosyltransf_2"/>
</dbReference>
<keyword evidence="2 6" id="KW-0328">Glycosyltransferase</keyword>
<dbReference type="InterPro" id="IPR029044">
    <property type="entry name" value="Nucleotide-diphossugar_trans"/>
</dbReference>
<name>A0ABW2Q6I2_9MICO</name>
<evidence type="ECO:0000256" key="4">
    <source>
        <dbReference type="SAM" id="MobiDB-lite"/>
    </source>
</evidence>
<evidence type="ECO:0000256" key="3">
    <source>
        <dbReference type="ARBA" id="ARBA00022679"/>
    </source>
</evidence>
<evidence type="ECO:0000313" key="7">
    <source>
        <dbReference type="Proteomes" id="UP001596455"/>
    </source>
</evidence>
<dbReference type="EMBL" id="JBHTCQ010000001">
    <property type="protein sequence ID" value="MFC7405049.1"/>
    <property type="molecule type" value="Genomic_DNA"/>
</dbReference>
<organism evidence="6 7">
    <name type="scientific">Georgenia alba</name>
    <dbReference type="NCBI Taxonomy" id="2233858"/>
    <lineage>
        <taxon>Bacteria</taxon>
        <taxon>Bacillati</taxon>
        <taxon>Actinomycetota</taxon>
        <taxon>Actinomycetes</taxon>
        <taxon>Micrococcales</taxon>
        <taxon>Bogoriellaceae</taxon>
        <taxon>Georgenia</taxon>
    </lineage>
</organism>
<dbReference type="RefSeq" id="WP_382393021.1">
    <property type="nucleotide sequence ID" value="NZ_JBHTCQ010000001.1"/>
</dbReference>
<feature type="domain" description="Glycosyltransferase 2-like" evidence="5">
    <location>
        <begin position="26"/>
        <end position="163"/>
    </location>
</feature>
<evidence type="ECO:0000259" key="5">
    <source>
        <dbReference type="Pfam" id="PF00535"/>
    </source>
</evidence>
<dbReference type="PANTHER" id="PTHR43685">
    <property type="entry name" value="GLYCOSYLTRANSFERASE"/>
    <property type="match status" value="1"/>
</dbReference>
<keyword evidence="3 6" id="KW-0808">Transferase</keyword>
<protein>
    <submittedName>
        <fullName evidence="6">Glycosyltransferase</fullName>
        <ecNumber evidence="6">2.4.-.-</ecNumber>
    </submittedName>
</protein>
<reference evidence="7" key="1">
    <citation type="journal article" date="2019" name="Int. J. Syst. Evol. Microbiol.">
        <title>The Global Catalogue of Microorganisms (GCM) 10K type strain sequencing project: providing services to taxonomists for standard genome sequencing and annotation.</title>
        <authorList>
            <consortium name="The Broad Institute Genomics Platform"/>
            <consortium name="The Broad Institute Genome Sequencing Center for Infectious Disease"/>
            <person name="Wu L."/>
            <person name="Ma J."/>
        </authorList>
    </citation>
    <scope>NUCLEOTIDE SEQUENCE [LARGE SCALE GENOMIC DNA]</scope>
    <source>
        <strain evidence="7">JCM 1490</strain>
    </source>
</reference>